<proteinExistence type="predicted"/>
<gene>
    <name evidence="1" type="ORF">IHE45_07G087200</name>
</gene>
<evidence type="ECO:0000313" key="2">
    <source>
        <dbReference type="Proteomes" id="UP000827976"/>
    </source>
</evidence>
<protein>
    <submittedName>
        <fullName evidence="1">Immunoglobulin-like fold-containing protein</fullName>
    </submittedName>
</protein>
<dbReference type="Proteomes" id="UP000827976">
    <property type="component" value="Chromosome 7"/>
</dbReference>
<accession>A0ACB7VSW2</accession>
<reference evidence="2" key="1">
    <citation type="journal article" date="2022" name="Nat. Commun.">
        <title>Chromosome evolution and the genetic basis of agronomically important traits in greater yam.</title>
        <authorList>
            <person name="Bredeson J.V."/>
            <person name="Lyons J.B."/>
            <person name="Oniyinde I.O."/>
            <person name="Okereke N.R."/>
            <person name="Kolade O."/>
            <person name="Nnabue I."/>
            <person name="Nwadili C.O."/>
            <person name="Hribova E."/>
            <person name="Parker M."/>
            <person name="Nwogha J."/>
            <person name="Shu S."/>
            <person name="Carlson J."/>
            <person name="Kariba R."/>
            <person name="Muthemba S."/>
            <person name="Knop K."/>
            <person name="Barton G.J."/>
            <person name="Sherwood A.V."/>
            <person name="Lopez-Montes A."/>
            <person name="Asiedu R."/>
            <person name="Jamnadass R."/>
            <person name="Muchugi A."/>
            <person name="Goodstein D."/>
            <person name="Egesi C.N."/>
            <person name="Featherston J."/>
            <person name="Asfaw A."/>
            <person name="Simpson G.G."/>
            <person name="Dolezel J."/>
            <person name="Hendre P.S."/>
            <person name="Van Deynze A."/>
            <person name="Kumar P.L."/>
            <person name="Obidiegwu J.E."/>
            <person name="Bhattacharjee R."/>
            <person name="Rokhsar D.S."/>
        </authorList>
    </citation>
    <scope>NUCLEOTIDE SEQUENCE [LARGE SCALE GENOMIC DNA]</scope>
    <source>
        <strain evidence="2">cv. TDa95/00328</strain>
    </source>
</reference>
<dbReference type="EMBL" id="CM037017">
    <property type="protein sequence ID" value="KAH7677480.1"/>
    <property type="molecule type" value="Genomic_DNA"/>
</dbReference>
<comment type="caution">
    <text evidence="1">The sequence shown here is derived from an EMBL/GenBank/DDBJ whole genome shotgun (WGS) entry which is preliminary data.</text>
</comment>
<keyword evidence="2" id="KW-1185">Reference proteome</keyword>
<sequence length="317" mass="36305">MAMGTSFRAPPFFTPPPLRTPPSHPFFASSRSCLVTFALRSSLHESEVFGEDVMRMFAKERQLNGDFVSKVSDMLWWKERLKFEAWETINVEGDKEQNDSVNVVDDEKLGGFLKLTRTKEWVSGDNIAPVNRKMAVKDFKNDSERRKKLNLLRYEALKRELLLLTAGIGTACSVYCFIQFSFEAALSYGVGVLFSCLYLQLLYYHSDNMTRDDVPEIFKQKKLKKIGIRSEDLKNTLEKTLNGCTMALSSPRLVIPATIYGLWALSHNFVNDYFDFELVPAMFGFFAYKAAALVQVYRDNEDLVMVFSDKEDESINT</sequence>
<organism evidence="1 2">
    <name type="scientific">Dioscorea alata</name>
    <name type="common">Purple yam</name>
    <dbReference type="NCBI Taxonomy" id="55571"/>
    <lineage>
        <taxon>Eukaryota</taxon>
        <taxon>Viridiplantae</taxon>
        <taxon>Streptophyta</taxon>
        <taxon>Embryophyta</taxon>
        <taxon>Tracheophyta</taxon>
        <taxon>Spermatophyta</taxon>
        <taxon>Magnoliopsida</taxon>
        <taxon>Liliopsida</taxon>
        <taxon>Dioscoreales</taxon>
        <taxon>Dioscoreaceae</taxon>
        <taxon>Dioscorea</taxon>
    </lineage>
</organism>
<name>A0ACB7VSW2_DIOAL</name>
<evidence type="ECO:0000313" key="1">
    <source>
        <dbReference type="EMBL" id="KAH7677480.1"/>
    </source>
</evidence>